<gene>
    <name evidence="2" type="ORF">U6N30_28410</name>
</gene>
<evidence type="ECO:0008006" key="4">
    <source>
        <dbReference type="Google" id="ProtNLM"/>
    </source>
</evidence>
<organism evidence="2 3">
    <name type="scientific">Blastococcus brunescens</name>
    <dbReference type="NCBI Taxonomy" id="1564165"/>
    <lineage>
        <taxon>Bacteria</taxon>
        <taxon>Bacillati</taxon>
        <taxon>Actinomycetota</taxon>
        <taxon>Actinomycetes</taxon>
        <taxon>Geodermatophilales</taxon>
        <taxon>Geodermatophilaceae</taxon>
        <taxon>Blastococcus</taxon>
    </lineage>
</organism>
<evidence type="ECO:0000313" key="2">
    <source>
        <dbReference type="EMBL" id="WRL63563.1"/>
    </source>
</evidence>
<evidence type="ECO:0000256" key="1">
    <source>
        <dbReference type="SAM" id="MobiDB-lite"/>
    </source>
</evidence>
<feature type="region of interest" description="Disordered" evidence="1">
    <location>
        <begin position="1"/>
        <end position="21"/>
    </location>
</feature>
<sequence length="200" mass="22243">MVHGEDPKLSHAGGVGYTGPEGVSMEFIPEDESIGSRLTDGTLDAAIVYEPALLFNDEPTTVDRSPVTLPPSVATWMFPDRVAETSRRFDEVGFTPANHCIVVRRALIDRHPWLALNLFEAFRESKRRYEESLVAGLTLHTSMGYATFIRDGEIVADLYPYGVRQNRAMLEKLVAESHRQGLSRGSVPLERIFAPATLEL</sequence>
<keyword evidence="3" id="KW-1185">Reference proteome</keyword>
<dbReference type="RefSeq" id="WP_324274898.1">
    <property type="nucleotide sequence ID" value="NZ_CP141261.1"/>
</dbReference>
<dbReference type="Proteomes" id="UP001324287">
    <property type="component" value="Chromosome"/>
</dbReference>
<protein>
    <recommendedName>
        <fullName evidence="4">ABC transporter substrate-binding protein</fullName>
    </recommendedName>
</protein>
<proteinExistence type="predicted"/>
<dbReference type="EMBL" id="CP141261">
    <property type="protein sequence ID" value="WRL63563.1"/>
    <property type="molecule type" value="Genomic_DNA"/>
</dbReference>
<evidence type="ECO:0000313" key="3">
    <source>
        <dbReference type="Proteomes" id="UP001324287"/>
    </source>
</evidence>
<name>A0ABZ1B1E0_9ACTN</name>
<reference evidence="2 3" key="1">
    <citation type="submission" date="2023-12" db="EMBL/GenBank/DDBJ databases">
        <title>Blastococcus brunescens sp. nov., an actonobacterium isolated from sandstone collected in sahara desert.</title>
        <authorList>
            <person name="Gtari M."/>
            <person name="Ghodhbane F."/>
        </authorList>
    </citation>
    <scope>NUCLEOTIDE SEQUENCE [LARGE SCALE GENOMIC DNA]</scope>
    <source>
        <strain evidence="2 3">BMG 8361</strain>
    </source>
</reference>
<accession>A0ABZ1B1E0</accession>